<feature type="binding site" evidence="11">
    <location>
        <position position="316"/>
    </location>
    <ligand>
        <name>substrate</name>
    </ligand>
</feature>
<feature type="binding site" evidence="11">
    <location>
        <position position="159"/>
    </location>
    <ligand>
        <name>substrate</name>
    </ligand>
</feature>
<feature type="domain" description="Enolase C-terminal TIM barrel" evidence="13">
    <location>
        <begin position="143"/>
        <end position="426"/>
    </location>
</feature>
<dbReference type="Proteomes" id="UP000231246">
    <property type="component" value="Unassembled WGS sequence"/>
</dbReference>
<evidence type="ECO:0000256" key="1">
    <source>
        <dbReference type="ARBA" id="ARBA00005031"/>
    </source>
</evidence>
<sequence>MKIKNILAAEILDSRGNPTVEAVVELESGAKGWAAVPSGASTGTYEALELRDGDMTRYGGKGVLRAVENVQGSIAKSLQGKDVTDQRYIDKVLLDLDGTENKSNLGANAILAASLACARAGAVFQDKPLYRYLRETYWGNKQDWILPIPMLNVLNGGKHAFGSVDMQEFMIFPIGAESFSEGLRWGAEVFHVLKKILQDKGLSVGVGDEGGFMPKLRSNKTALEFLINAIEVAGYKPGKQVSLAIDPAASEFYRDNKYILSVEDQVLDTKEMVELYTNWSREYPIISMEDIFAEDDWEGFSAITAKIGDKVQIVGDDLFVTNVKRLKEGIEKKAANSILIKVNQIGTLSETVDAINMAVENGMSAIISHRSGETEDSFIADLVVAANTGQIKTGAPNRSERVVKYNRLLQIERELAGKSRLAKFPY</sequence>
<dbReference type="InterPro" id="IPR020809">
    <property type="entry name" value="Enolase_CS"/>
</dbReference>
<comment type="subcellular location">
    <subcellularLocation>
        <location evidence="9">Cytoplasm</location>
    </subcellularLocation>
    <subcellularLocation>
        <location evidence="9">Secreted</location>
    </subcellularLocation>
    <subcellularLocation>
        <location evidence="9">Cell surface</location>
    </subcellularLocation>
    <text evidence="9">Fractions of enolase are present in both the cytoplasm and on the cell surface.</text>
</comment>
<dbReference type="SMART" id="SM01192">
    <property type="entry name" value="Enolase_C"/>
    <property type="match status" value="1"/>
</dbReference>
<feature type="binding site" evidence="11">
    <location>
        <begin position="368"/>
        <end position="371"/>
    </location>
    <ligand>
        <name>substrate</name>
    </ligand>
</feature>
<dbReference type="FunFam" id="3.30.390.10:FF:000001">
    <property type="entry name" value="Enolase"/>
    <property type="match status" value="1"/>
</dbReference>
<dbReference type="InterPro" id="IPR000941">
    <property type="entry name" value="Enolase"/>
</dbReference>
<dbReference type="SUPFAM" id="SSF51604">
    <property type="entry name" value="Enolase C-terminal domain-like"/>
    <property type="match status" value="1"/>
</dbReference>
<keyword evidence="8 9" id="KW-0456">Lyase</keyword>
<dbReference type="GO" id="GO:0009986">
    <property type="term" value="C:cell surface"/>
    <property type="evidence" value="ECO:0007669"/>
    <property type="project" value="UniProtKB-SubCell"/>
</dbReference>
<evidence type="ECO:0000256" key="10">
    <source>
        <dbReference type="PIRSR" id="PIRSR001400-1"/>
    </source>
</evidence>
<feature type="active site" description="Proton acceptor" evidence="9 10">
    <location>
        <position position="341"/>
    </location>
</feature>
<evidence type="ECO:0000313" key="16">
    <source>
        <dbReference type="Proteomes" id="UP000231246"/>
    </source>
</evidence>
<evidence type="ECO:0000256" key="5">
    <source>
        <dbReference type="ARBA" id="ARBA00022525"/>
    </source>
</evidence>
<proteinExistence type="inferred from homology"/>
<evidence type="ECO:0000256" key="8">
    <source>
        <dbReference type="ARBA" id="ARBA00023239"/>
    </source>
</evidence>
<dbReference type="PROSITE" id="PS00164">
    <property type="entry name" value="ENOLASE"/>
    <property type="match status" value="1"/>
</dbReference>
<feature type="binding site" evidence="9">
    <location>
        <position position="370"/>
    </location>
    <ligand>
        <name>(2R)-2-phosphoglycerate</name>
        <dbReference type="ChEBI" id="CHEBI:58289"/>
    </ligand>
</feature>
<dbReference type="GO" id="GO:0000287">
    <property type="term" value="F:magnesium ion binding"/>
    <property type="evidence" value="ECO:0007669"/>
    <property type="project" value="UniProtKB-UniRule"/>
</dbReference>
<comment type="function">
    <text evidence="9">Catalyzes the reversible conversion of 2-phosphoglycerate (2-PG) into phosphoenolpyruvate (PEP). It is essential for the degradation of carbohydrates via glycolysis.</text>
</comment>
<feature type="active site" description="Proton donor" evidence="9 10">
    <location>
        <position position="209"/>
    </location>
</feature>
<dbReference type="InterPro" id="IPR036849">
    <property type="entry name" value="Enolase-like_C_sf"/>
</dbReference>
<comment type="pathway">
    <text evidence="1 9">Carbohydrate degradation; glycolysis; pyruvate from D-glyceraldehyde 3-phosphate: step 4/5.</text>
</comment>
<dbReference type="SFLD" id="SFLDG00178">
    <property type="entry name" value="enolase"/>
    <property type="match status" value="1"/>
</dbReference>
<dbReference type="GO" id="GO:0000015">
    <property type="term" value="C:phosphopyruvate hydratase complex"/>
    <property type="evidence" value="ECO:0007669"/>
    <property type="project" value="InterPro"/>
</dbReference>
<dbReference type="EC" id="4.2.1.11" evidence="3 9"/>
<feature type="binding site" evidence="9 12">
    <location>
        <position position="316"/>
    </location>
    <ligand>
        <name>Mg(2+)</name>
        <dbReference type="ChEBI" id="CHEBI:18420"/>
    </ligand>
</feature>
<dbReference type="UniPathway" id="UPA00109">
    <property type="reaction ID" value="UER00187"/>
</dbReference>
<dbReference type="SUPFAM" id="SSF54826">
    <property type="entry name" value="Enolase N-terminal domain-like"/>
    <property type="match status" value="1"/>
</dbReference>
<comment type="cofactor">
    <cofactor evidence="12">
        <name>Mg(2+)</name>
        <dbReference type="ChEBI" id="CHEBI:18420"/>
    </cofactor>
    <text evidence="12">Mg(2+) is required for catalysis and for stabilizing the dimer.</text>
</comment>
<name>A0A2H0BWH9_9BACT</name>
<feature type="binding site" evidence="9">
    <location>
        <position position="341"/>
    </location>
    <ligand>
        <name>(2R)-2-phosphoglycerate</name>
        <dbReference type="ChEBI" id="CHEBI:58289"/>
    </ligand>
</feature>
<feature type="binding site" evidence="9 12">
    <location>
        <position position="289"/>
    </location>
    <ligand>
        <name>Mg(2+)</name>
        <dbReference type="ChEBI" id="CHEBI:18420"/>
    </ligand>
</feature>
<dbReference type="HAMAP" id="MF_00318">
    <property type="entry name" value="Enolase"/>
    <property type="match status" value="1"/>
</dbReference>
<dbReference type="InterPro" id="IPR029017">
    <property type="entry name" value="Enolase-like_N"/>
</dbReference>
<dbReference type="InterPro" id="IPR020810">
    <property type="entry name" value="Enolase_C"/>
</dbReference>
<feature type="binding site" evidence="11">
    <location>
        <position position="392"/>
    </location>
    <ligand>
        <name>substrate</name>
    </ligand>
</feature>
<dbReference type="PANTHER" id="PTHR11902">
    <property type="entry name" value="ENOLASE"/>
    <property type="match status" value="1"/>
</dbReference>
<organism evidence="15 16">
    <name type="scientific">Candidatus Roizmanbacteria bacterium CG22_combo_CG10-13_8_21_14_all_38_20</name>
    <dbReference type="NCBI Taxonomy" id="1974862"/>
    <lineage>
        <taxon>Bacteria</taxon>
        <taxon>Candidatus Roizmaniibacteriota</taxon>
    </lineage>
</organism>
<evidence type="ECO:0000259" key="13">
    <source>
        <dbReference type="SMART" id="SM01192"/>
    </source>
</evidence>
<keyword evidence="5 9" id="KW-0964">Secreted</keyword>
<dbReference type="GO" id="GO:0004634">
    <property type="term" value="F:phosphopyruvate hydratase activity"/>
    <property type="evidence" value="ECO:0007669"/>
    <property type="project" value="UniProtKB-UniRule"/>
</dbReference>
<dbReference type="AlphaFoldDB" id="A0A2H0BWH9"/>
<feature type="binding site" evidence="9">
    <location>
        <position position="167"/>
    </location>
    <ligand>
        <name>(2R)-2-phosphoglycerate</name>
        <dbReference type="ChEBI" id="CHEBI:58289"/>
    </ligand>
</feature>
<feature type="binding site" evidence="9">
    <location>
        <position position="392"/>
    </location>
    <ligand>
        <name>(2R)-2-phosphoglycerate</name>
        <dbReference type="ChEBI" id="CHEBI:58289"/>
    </ligand>
</feature>
<feature type="domain" description="Enolase N-terminal" evidence="14">
    <location>
        <begin position="3"/>
        <end position="133"/>
    </location>
</feature>
<dbReference type="EMBL" id="PCTA01000009">
    <property type="protein sequence ID" value="PIP62025.1"/>
    <property type="molecule type" value="Genomic_DNA"/>
</dbReference>
<evidence type="ECO:0000256" key="6">
    <source>
        <dbReference type="ARBA" id="ARBA00022842"/>
    </source>
</evidence>
<keyword evidence="6 9" id="KW-0460">Magnesium</keyword>
<dbReference type="Pfam" id="PF00113">
    <property type="entry name" value="Enolase_C"/>
    <property type="match status" value="1"/>
</dbReference>
<evidence type="ECO:0000256" key="12">
    <source>
        <dbReference type="PIRSR" id="PIRSR001400-3"/>
    </source>
</evidence>
<dbReference type="Pfam" id="PF03952">
    <property type="entry name" value="Enolase_N"/>
    <property type="match status" value="1"/>
</dbReference>
<comment type="similarity">
    <text evidence="2 9">Belongs to the enolase family.</text>
</comment>
<dbReference type="GO" id="GO:0006096">
    <property type="term" value="P:glycolytic process"/>
    <property type="evidence" value="ECO:0007669"/>
    <property type="project" value="UniProtKB-UniRule"/>
</dbReference>
<dbReference type="Gene3D" id="3.20.20.120">
    <property type="entry name" value="Enolase-like C-terminal domain"/>
    <property type="match status" value="1"/>
</dbReference>
<evidence type="ECO:0000313" key="15">
    <source>
        <dbReference type="EMBL" id="PIP62025.1"/>
    </source>
</evidence>
<dbReference type="GO" id="GO:0005576">
    <property type="term" value="C:extracellular region"/>
    <property type="evidence" value="ECO:0007669"/>
    <property type="project" value="UniProtKB-SubCell"/>
</dbReference>
<dbReference type="PIRSF" id="PIRSF001400">
    <property type="entry name" value="Enolase"/>
    <property type="match status" value="1"/>
</dbReference>
<reference evidence="15 16" key="1">
    <citation type="submission" date="2017-09" db="EMBL/GenBank/DDBJ databases">
        <title>Depth-based differentiation of microbial function through sediment-hosted aquifers and enrichment of novel symbionts in the deep terrestrial subsurface.</title>
        <authorList>
            <person name="Probst A.J."/>
            <person name="Ladd B."/>
            <person name="Jarett J.K."/>
            <person name="Geller-Mcgrath D.E."/>
            <person name="Sieber C.M."/>
            <person name="Emerson J.B."/>
            <person name="Anantharaman K."/>
            <person name="Thomas B.C."/>
            <person name="Malmstrom R."/>
            <person name="Stieglmeier M."/>
            <person name="Klingl A."/>
            <person name="Woyke T."/>
            <person name="Ryan C.M."/>
            <person name="Banfield J.F."/>
        </authorList>
    </citation>
    <scope>NUCLEOTIDE SEQUENCE [LARGE SCALE GENOMIC DNA]</scope>
    <source>
        <strain evidence="15">CG22_combo_CG10-13_8_21_14_all_38_20</strain>
    </source>
</reference>
<dbReference type="NCBIfam" id="TIGR01060">
    <property type="entry name" value="eno"/>
    <property type="match status" value="1"/>
</dbReference>
<gene>
    <name evidence="9" type="primary">eno</name>
    <name evidence="15" type="ORF">COW99_01330</name>
</gene>
<evidence type="ECO:0000256" key="7">
    <source>
        <dbReference type="ARBA" id="ARBA00023152"/>
    </source>
</evidence>
<feature type="binding site" evidence="11">
    <location>
        <position position="289"/>
    </location>
    <ligand>
        <name>substrate</name>
    </ligand>
</feature>
<dbReference type="PRINTS" id="PR00148">
    <property type="entry name" value="ENOLASE"/>
</dbReference>
<feature type="binding site" evidence="11">
    <location>
        <position position="168"/>
    </location>
    <ligand>
        <name>substrate</name>
    </ligand>
</feature>
<keyword evidence="9 12" id="KW-0479">Metal-binding</keyword>
<comment type="caution">
    <text evidence="15">The sequence shown here is derived from an EMBL/GenBank/DDBJ whole genome shotgun (WGS) entry which is preliminary data.</text>
</comment>
<evidence type="ECO:0000256" key="4">
    <source>
        <dbReference type="ARBA" id="ARBA00017068"/>
    </source>
</evidence>
<evidence type="ECO:0000256" key="11">
    <source>
        <dbReference type="PIRSR" id="PIRSR001400-2"/>
    </source>
</evidence>
<accession>A0A2H0BWH9</accession>
<feature type="binding site" evidence="9">
    <location>
        <position position="371"/>
    </location>
    <ligand>
        <name>(2R)-2-phosphoglycerate</name>
        <dbReference type="ChEBI" id="CHEBI:58289"/>
    </ligand>
</feature>
<dbReference type="SFLD" id="SFLDF00002">
    <property type="entry name" value="enolase"/>
    <property type="match status" value="1"/>
</dbReference>
<dbReference type="PANTHER" id="PTHR11902:SF1">
    <property type="entry name" value="ENOLASE"/>
    <property type="match status" value="1"/>
</dbReference>
<comment type="cofactor">
    <cofactor evidence="9">
        <name>Mg(2+)</name>
        <dbReference type="ChEBI" id="CHEBI:18420"/>
    </cofactor>
    <text evidence="9">Binds a second Mg(2+) ion via substrate during catalysis.</text>
</comment>
<dbReference type="SFLD" id="SFLDS00001">
    <property type="entry name" value="Enolase"/>
    <property type="match status" value="1"/>
</dbReference>
<evidence type="ECO:0000259" key="14">
    <source>
        <dbReference type="SMART" id="SM01193"/>
    </source>
</evidence>
<keyword evidence="15" id="KW-0670">Pyruvate</keyword>
<keyword evidence="7 9" id="KW-0324">Glycolysis</keyword>
<dbReference type="Gene3D" id="3.30.390.10">
    <property type="entry name" value="Enolase-like, N-terminal domain"/>
    <property type="match status" value="1"/>
</dbReference>
<evidence type="ECO:0000256" key="3">
    <source>
        <dbReference type="ARBA" id="ARBA00012058"/>
    </source>
</evidence>
<dbReference type="InterPro" id="IPR020811">
    <property type="entry name" value="Enolase_N"/>
</dbReference>
<dbReference type="CDD" id="cd03313">
    <property type="entry name" value="enolase"/>
    <property type="match status" value="1"/>
</dbReference>
<feature type="binding site" evidence="9 12">
    <location>
        <position position="246"/>
    </location>
    <ligand>
        <name>Mg(2+)</name>
        <dbReference type="ChEBI" id="CHEBI:18420"/>
    </ligand>
</feature>
<protein>
    <recommendedName>
        <fullName evidence="4 9">Enolase</fullName>
        <ecNumber evidence="3 9">4.2.1.11</ecNumber>
    </recommendedName>
    <alternativeName>
        <fullName evidence="9">2-phospho-D-glycerate hydro-lyase</fullName>
    </alternativeName>
    <alternativeName>
        <fullName evidence="9">2-phosphoglycerate dehydratase</fullName>
    </alternativeName>
</protein>
<dbReference type="SMART" id="SM01193">
    <property type="entry name" value="Enolase_N"/>
    <property type="match status" value="1"/>
</dbReference>
<comment type="catalytic activity">
    <reaction evidence="9">
        <text>(2R)-2-phosphoglycerate = phosphoenolpyruvate + H2O</text>
        <dbReference type="Rhea" id="RHEA:10164"/>
        <dbReference type="ChEBI" id="CHEBI:15377"/>
        <dbReference type="ChEBI" id="CHEBI:58289"/>
        <dbReference type="ChEBI" id="CHEBI:58702"/>
        <dbReference type="EC" id="4.2.1.11"/>
    </reaction>
</comment>
<keyword evidence="9" id="KW-0963">Cytoplasm</keyword>
<evidence type="ECO:0000256" key="2">
    <source>
        <dbReference type="ARBA" id="ARBA00009604"/>
    </source>
</evidence>
<evidence type="ECO:0000256" key="9">
    <source>
        <dbReference type="HAMAP-Rule" id="MF_00318"/>
    </source>
</evidence>